<evidence type="ECO:0000256" key="5">
    <source>
        <dbReference type="ARBA" id="ARBA00022776"/>
    </source>
</evidence>
<dbReference type="PANTHER" id="PTHR14281:SF0">
    <property type="entry name" value="KINETOCHORE PROTEIN SPC25"/>
    <property type="match status" value="1"/>
</dbReference>
<comment type="function">
    <text evidence="9">Acts as a component of the essential kinetochore-associated NDC80 complex, which is required for chromosome segregation and spindle checkpoint activity.</text>
</comment>
<comment type="similarity">
    <text evidence="2 9">Belongs to the SPC25 family.</text>
</comment>
<evidence type="ECO:0000313" key="12">
    <source>
        <dbReference type="EMBL" id="QDZ21583.1"/>
    </source>
</evidence>
<keyword evidence="13" id="KW-1185">Reference proteome</keyword>
<feature type="coiled-coil region" evidence="10">
    <location>
        <begin position="32"/>
        <end position="87"/>
    </location>
</feature>
<keyword evidence="4 9" id="KW-0132">Cell division</keyword>
<dbReference type="GO" id="GO:0031262">
    <property type="term" value="C:Ndc80 complex"/>
    <property type="evidence" value="ECO:0007669"/>
    <property type="project" value="InterPro"/>
</dbReference>
<accession>A0A5B8MM64</accession>
<evidence type="ECO:0000256" key="6">
    <source>
        <dbReference type="ARBA" id="ARBA00023054"/>
    </source>
</evidence>
<keyword evidence="6 10" id="KW-0175">Coiled coil</keyword>
<keyword evidence="3 9" id="KW-0158">Chromosome</keyword>
<dbReference type="GO" id="GO:0051301">
    <property type="term" value="P:cell division"/>
    <property type="evidence" value="ECO:0007669"/>
    <property type="project" value="UniProtKB-UniRule"/>
</dbReference>
<evidence type="ECO:0000256" key="4">
    <source>
        <dbReference type="ARBA" id="ARBA00022618"/>
    </source>
</evidence>
<reference evidence="12 13" key="1">
    <citation type="submission" date="2018-07" db="EMBL/GenBank/DDBJ databases">
        <title>The complete nuclear genome of the prasinophyte Chloropicon primus (CCMP1205).</title>
        <authorList>
            <person name="Pombert J.-F."/>
            <person name="Otis C."/>
            <person name="Turmel M."/>
            <person name="Lemieux C."/>
        </authorList>
    </citation>
    <scope>NUCLEOTIDE SEQUENCE [LARGE SCALE GENOMIC DNA]</scope>
    <source>
        <strain evidence="12 13">CCMP1205</strain>
    </source>
</reference>
<feature type="domain" description="Chromosome segregation protein Spc25 C-terminal" evidence="11">
    <location>
        <begin position="159"/>
        <end position="227"/>
    </location>
</feature>
<gene>
    <name evidence="12" type="ORF">A3770_06p41010</name>
</gene>
<keyword evidence="9" id="KW-0995">Kinetochore</keyword>
<dbReference type="FunFam" id="3.30.457.50:FF:000001">
    <property type="entry name" value="Probable kinetochore protein spc25"/>
    <property type="match status" value="1"/>
</dbReference>
<comment type="subunit">
    <text evidence="9">Component of the NDC80 complex.</text>
</comment>
<dbReference type="GO" id="GO:0007059">
    <property type="term" value="P:chromosome segregation"/>
    <property type="evidence" value="ECO:0007669"/>
    <property type="project" value="InterPro"/>
</dbReference>
<dbReference type="EMBL" id="CP031039">
    <property type="protein sequence ID" value="QDZ21583.1"/>
    <property type="molecule type" value="Genomic_DNA"/>
</dbReference>
<name>A0A5B8MM64_9CHLO</name>
<keyword evidence="8 9" id="KW-0137">Centromere</keyword>
<evidence type="ECO:0000256" key="9">
    <source>
        <dbReference type="RuleBase" id="RU367150"/>
    </source>
</evidence>
<dbReference type="CDD" id="cd23784">
    <property type="entry name" value="RWD_Spc25"/>
    <property type="match status" value="1"/>
</dbReference>
<evidence type="ECO:0000256" key="3">
    <source>
        <dbReference type="ARBA" id="ARBA00022454"/>
    </source>
</evidence>
<dbReference type="InterPro" id="IPR013255">
    <property type="entry name" value="Spc25_C"/>
</dbReference>
<organism evidence="12 13">
    <name type="scientific">Chloropicon primus</name>
    <dbReference type="NCBI Taxonomy" id="1764295"/>
    <lineage>
        <taxon>Eukaryota</taxon>
        <taxon>Viridiplantae</taxon>
        <taxon>Chlorophyta</taxon>
        <taxon>Chloropicophyceae</taxon>
        <taxon>Chloropicales</taxon>
        <taxon>Chloropicaceae</taxon>
        <taxon>Chloropicon</taxon>
    </lineage>
</organism>
<evidence type="ECO:0000256" key="8">
    <source>
        <dbReference type="ARBA" id="ARBA00023328"/>
    </source>
</evidence>
<dbReference type="STRING" id="1764295.A0A5B8MM64"/>
<keyword evidence="7 9" id="KW-0131">Cell cycle</keyword>
<dbReference type="PANTHER" id="PTHR14281">
    <property type="entry name" value="KINETOCHORE PROTEIN SPC25-RELATED"/>
    <property type="match status" value="1"/>
</dbReference>
<protein>
    <recommendedName>
        <fullName evidence="9">Kinetochore protein SPC25</fullName>
    </recommendedName>
</protein>
<evidence type="ECO:0000256" key="7">
    <source>
        <dbReference type="ARBA" id="ARBA00023306"/>
    </source>
</evidence>
<dbReference type="GO" id="GO:0005634">
    <property type="term" value="C:nucleus"/>
    <property type="evidence" value="ECO:0007669"/>
    <property type="project" value="UniProtKB-SubCell"/>
</dbReference>
<evidence type="ECO:0000256" key="10">
    <source>
        <dbReference type="SAM" id="Coils"/>
    </source>
</evidence>
<comment type="subcellular location">
    <subcellularLocation>
        <location evidence="1">Chromosome</location>
        <location evidence="1">Centromere</location>
    </subcellularLocation>
    <subcellularLocation>
        <location evidence="9">Nucleus</location>
    </subcellularLocation>
    <subcellularLocation>
        <location evidence="9">Chromosome</location>
        <location evidence="9">Centromere</location>
        <location evidence="9">Kinetochore</location>
    </subcellularLocation>
</comment>
<sequence length="230" mass="26628">MNLTELSASLNRQKGGFDRWAHSRLNAVESIRQKHQIDMKKANTEYEELKENQEKLVSEVEKLHTSIEEENEEAHALVQKLEAKQKSALLLPEEVNRLKDEVSLKVDLLQRRKDEASMAHSKTETKLQSLQKLSNLYGEKLGLHFVHTNSASGDASDNDNALRIGFTQIDRRNPEKKFWFDVRIMSDDTYSVQDVSPQVNGVKDLEKELNADQDFSKFVRKMRRKFKESV</sequence>
<dbReference type="InterPro" id="IPR045143">
    <property type="entry name" value="Spc25"/>
</dbReference>
<evidence type="ECO:0000256" key="1">
    <source>
        <dbReference type="ARBA" id="ARBA00004584"/>
    </source>
</evidence>
<proteinExistence type="inferred from homology"/>
<keyword evidence="9" id="KW-0539">Nucleus</keyword>
<dbReference type="Gene3D" id="3.30.457.50">
    <property type="entry name" value="Chromosome segregation protein Spc25"/>
    <property type="match status" value="1"/>
</dbReference>
<evidence type="ECO:0000259" key="11">
    <source>
        <dbReference type="Pfam" id="PF08234"/>
    </source>
</evidence>
<evidence type="ECO:0000313" key="13">
    <source>
        <dbReference type="Proteomes" id="UP000316726"/>
    </source>
</evidence>
<dbReference type="AlphaFoldDB" id="A0A5B8MM64"/>
<dbReference type="OrthoDB" id="536533at2759"/>
<dbReference type="Pfam" id="PF08234">
    <property type="entry name" value="Spindle_Spc25"/>
    <property type="match status" value="1"/>
</dbReference>
<keyword evidence="5 9" id="KW-0498">Mitosis</keyword>
<dbReference type="Proteomes" id="UP000316726">
    <property type="component" value="Chromosome 6"/>
</dbReference>
<evidence type="ECO:0000256" key="2">
    <source>
        <dbReference type="ARBA" id="ARBA00006379"/>
    </source>
</evidence>